<dbReference type="GO" id="GO:0009306">
    <property type="term" value="P:protein secretion"/>
    <property type="evidence" value="ECO:0007669"/>
    <property type="project" value="TreeGrafter"/>
</dbReference>
<name>A0AAF0EGG6_9BASI</name>
<evidence type="ECO:0000256" key="1">
    <source>
        <dbReference type="ARBA" id="ARBA00022801"/>
    </source>
</evidence>
<dbReference type="SUPFAM" id="SSF51445">
    <property type="entry name" value="(Trans)glycosidases"/>
    <property type="match status" value="1"/>
</dbReference>
<evidence type="ECO:0000256" key="2">
    <source>
        <dbReference type="ARBA" id="ARBA00023295"/>
    </source>
</evidence>
<evidence type="ECO:0000313" key="4">
    <source>
        <dbReference type="EMBL" id="WFD25024.1"/>
    </source>
</evidence>
<dbReference type="AlphaFoldDB" id="A0AAF0EGG6"/>
<keyword evidence="5" id="KW-1185">Reference proteome</keyword>
<dbReference type="GO" id="GO:0004553">
    <property type="term" value="F:hydrolase activity, hydrolyzing O-glycosyl compounds"/>
    <property type="evidence" value="ECO:0007669"/>
    <property type="project" value="InterPro"/>
</dbReference>
<evidence type="ECO:0000313" key="5">
    <source>
        <dbReference type="Proteomes" id="UP001214415"/>
    </source>
</evidence>
<dbReference type="PROSITE" id="PS00659">
    <property type="entry name" value="GLYCOSYL_HYDROL_F5"/>
    <property type="match status" value="1"/>
</dbReference>
<sequence length="532" mass="59129">MITSRLLFLAVCVALAAKRLAQQTINTVGNQCPIRGDYTPKSSLDVSFGSFDRDRADMMRYRFQVGVNLGSWFVNKKWMVPSLFQCAIGKEKGELAIVRAYGASLEGIRSARSLHEEHALRELKNSWKYVRRAIKYADNHDLGVLLDLHGAYGSQNGGEISGFNGFGVDFYRSNNRQRTTDALLWIANDIKDITNIVGVELLNEPVDNPKLISYFSEYNAYGINLADRGKVVTRIEQENLDLEYQHALESPSPNAHKLGYADGFSYAKKLVVDMPVSRLGCKQEYLQLMLLRRTNKFSGLDSNAYSDDFREGVLQIECIVYAFCLSGSGNGNNIHVDILASNRDEFLARPASPAQWRTMQSRDGHDMSVLCGLDSLAGGTWLGVTRSGAFAVLTNVTEHPRPKVDEQGRPLLSRGELVMAWIEAHQGASSVNTRSVLAQLHGTRQRYAGFNLLVGDVQETQTHMGYVSNRVEATEPDILPSADARSVCGMSNSTLHCPWPKIGRGTGLIQRVLSEPRTSTNELIERLFGVLR</sequence>
<feature type="signal peptide" evidence="3">
    <location>
        <begin position="1"/>
        <end position="21"/>
    </location>
</feature>
<reference evidence="4" key="1">
    <citation type="submission" date="2023-03" db="EMBL/GenBank/DDBJ databases">
        <title>Mating type loci evolution in Malassezia.</title>
        <authorList>
            <person name="Coelho M.A."/>
        </authorList>
    </citation>
    <scope>NUCLEOTIDE SEQUENCE</scope>
    <source>
        <strain evidence="4">CBS 12830</strain>
    </source>
</reference>
<protein>
    <recommendedName>
        <fullName evidence="6">Glycoside hydrolase family 5 domain-containing protein</fullName>
    </recommendedName>
</protein>
<keyword evidence="1" id="KW-0378">Hydrolase</keyword>
<organism evidence="4 5">
    <name type="scientific">Malassezia equina</name>
    <dbReference type="NCBI Taxonomy" id="1381935"/>
    <lineage>
        <taxon>Eukaryota</taxon>
        <taxon>Fungi</taxon>
        <taxon>Dikarya</taxon>
        <taxon>Basidiomycota</taxon>
        <taxon>Ustilaginomycotina</taxon>
        <taxon>Malasseziomycetes</taxon>
        <taxon>Malasseziales</taxon>
        <taxon>Malasseziaceae</taxon>
        <taxon>Malassezia</taxon>
    </lineage>
</organism>
<feature type="chain" id="PRO_5041987939" description="Glycoside hydrolase family 5 domain-containing protein" evidence="3">
    <location>
        <begin position="22"/>
        <end position="532"/>
    </location>
</feature>
<dbReference type="InterPro" id="IPR008551">
    <property type="entry name" value="TANGO2"/>
</dbReference>
<dbReference type="Pfam" id="PF05742">
    <property type="entry name" value="TANGO2"/>
    <property type="match status" value="1"/>
</dbReference>
<accession>A0AAF0EGG6</accession>
<dbReference type="Proteomes" id="UP001214415">
    <property type="component" value="Chromosome 8"/>
</dbReference>
<dbReference type="EMBL" id="CP119907">
    <property type="protein sequence ID" value="WFD25024.1"/>
    <property type="molecule type" value="Genomic_DNA"/>
</dbReference>
<dbReference type="InterPro" id="IPR017853">
    <property type="entry name" value="GH"/>
</dbReference>
<dbReference type="PANTHER" id="PTHR17985:SF8">
    <property type="entry name" value="TRANSPORT AND GOLGI ORGANIZATION PROTEIN 2 HOMOLOG"/>
    <property type="match status" value="1"/>
</dbReference>
<dbReference type="GO" id="GO:0007030">
    <property type="term" value="P:Golgi organization"/>
    <property type="evidence" value="ECO:0007669"/>
    <property type="project" value="TreeGrafter"/>
</dbReference>
<evidence type="ECO:0000256" key="3">
    <source>
        <dbReference type="SAM" id="SignalP"/>
    </source>
</evidence>
<dbReference type="GO" id="GO:0005975">
    <property type="term" value="P:carbohydrate metabolic process"/>
    <property type="evidence" value="ECO:0007669"/>
    <property type="project" value="InterPro"/>
</dbReference>
<evidence type="ECO:0008006" key="6">
    <source>
        <dbReference type="Google" id="ProtNLM"/>
    </source>
</evidence>
<dbReference type="GO" id="GO:0005794">
    <property type="term" value="C:Golgi apparatus"/>
    <property type="evidence" value="ECO:0007669"/>
    <property type="project" value="TreeGrafter"/>
</dbReference>
<proteinExistence type="predicted"/>
<dbReference type="PANTHER" id="PTHR17985">
    <property type="entry name" value="SER/THR-RICH PROTEIN T10 IN DGCR REGION"/>
    <property type="match status" value="1"/>
</dbReference>
<gene>
    <name evidence="4" type="ORF">MEQU1_003734</name>
</gene>
<keyword evidence="3" id="KW-0732">Signal</keyword>
<dbReference type="Gene3D" id="3.20.20.80">
    <property type="entry name" value="Glycosidases"/>
    <property type="match status" value="1"/>
</dbReference>
<dbReference type="InterPro" id="IPR018087">
    <property type="entry name" value="Glyco_hydro_5_CS"/>
</dbReference>
<keyword evidence="2" id="KW-0326">Glycosidase</keyword>